<dbReference type="InterPro" id="IPR043502">
    <property type="entry name" value="DNA/RNA_pol_sf"/>
</dbReference>
<keyword evidence="4" id="KW-1185">Reference proteome</keyword>
<evidence type="ECO:0000259" key="2">
    <source>
        <dbReference type="PROSITE" id="PS50994"/>
    </source>
</evidence>
<dbReference type="PROSITE" id="PS50994">
    <property type="entry name" value="INTEGRASE"/>
    <property type="match status" value="1"/>
</dbReference>
<dbReference type="InterPro" id="IPR012337">
    <property type="entry name" value="RNaseH-like_sf"/>
</dbReference>
<gene>
    <name evidence="3" type="ORF">SSX86_018687</name>
</gene>
<dbReference type="SUPFAM" id="SSF53098">
    <property type="entry name" value="Ribonuclease H-like"/>
    <property type="match status" value="1"/>
</dbReference>
<dbReference type="InterPro" id="IPR001584">
    <property type="entry name" value="Integrase_cat-core"/>
</dbReference>
<dbReference type="Gene3D" id="3.30.420.10">
    <property type="entry name" value="Ribonuclease H-like superfamily/Ribonuclease H"/>
    <property type="match status" value="1"/>
</dbReference>
<dbReference type="InterPro" id="IPR015943">
    <property type="entry name" value="WD40/YVTN_repeat-like_dom_sf"/>
</dbReference>
<dbReference type="SUPFAM" id="SSF56672">
    <property type="entry name" value="DNA/RNA polymerases"/>
    <property type="match status" value="1"/>
</dbReference>
<dbReference type="Pfam" id="PF07727">
    <property type="entry name" value="RVT_2"/>
    <property type="match status" value="1"/>
</dbReference>
<feature type="compositionally biased region" description="Low complexity" evidence="1">
    <location>
        <begin position="107"/>
        <end position="119"/>
    </location>
</feature>
<dbReference type="AlphaFoldDB" id="A0AAP0CW01"/>
<dbReference type="InterPro" id="IPR013103">
    <property type="entry name" value="RVT_2"/>
</dbReference>
<dbReference type="GO" id="GO:0015074">
    <property type="term" value="P:DNA integration"/>
    <property type="evidence" value="ECO:0007669"/>
    <property type="project" value="InterPro"/>
</dbReference>
<dbReference type="GO" id="GO:0003676">
    <property type="term" value="F:nucleic acid binding"/>
    <property type="evidence" value="ECO:0007669"/>
    <property type="project" value="InterPro"/>
</dbReference>
<evidence type="ECO:0000313" key="4">
    <source>
        <dbReference type="Proteomes" id="UP001408789"/>
    </source>
</evidence>
<feature type="domain" description="Integrase catalytic" evidence="2">
    <location>
        <begin position="1"/>
        <end position="106"/>
    </location>
</feature>
<dbReference type="CDD" id="cd09272">
    <property type="entry name" value="RNase_HI_RT_Ty1"/>
    <property type="match status" value="1"/>
</dbReference>
<dbReference type="PANTHER" id="PTHR11439:SF458">
    <property type="entry name" value="RNA-DIRECTED DNA POLYMERASE"/>
    <property type="match status" value="1"/>
</dbReference>
<feature type="compositionally biased region" description="Low complexity" evidence="1">
    <location>
        <begin position="135"/>
        <end position="156"/>
    </location>
</feature>
<evidence type="ECO:0000256" key="1">
    <source>
        <dbReference type="SAM" id="MobiDB-lite"/>
    </source>
</evidence>
<accession>A0AAP0CW01</accession>
<evidence type="ECO:0000313" key="3">
    <source>
        <dbReference type="EMBL" id="KAK9061505.1"/>
    </source>
</evidence>
<dbReference type="EMBL" id="JBCNJP010000019">
    <property type="protein sequence ID" value="KAK9061505.1"/>
    <property type="molecule type" value="Genomic_DNA"/>
</dbReference>
<feature type="region of interest" description="Disordered" evidence="1">
    <location>
        <begin position="91"/>
        <end position="197"/>
    </location>
</feature>
<dbReference type="SUPFAM" id="SSF50978">
    <property type="entry name" value="WD40 repeat-like"/>
    <property type="match status" value="1"/>
</dbReference>
<comment type="caution">
    <text evidence="3">The sequence shown here is derived from an EMBL/GenBank/DDBJ whole genome shotgun (WGS) entry which is preliminary data.</text>
</comment>
<dbReference type="PANTHER" id="PTHR11439">
    <property type="entry name" value="GAG-POL-RELATED RETROTRANSPOSON"/>
    <property type="match status" value="1"/>
</dbReference>
<name>A0AAP0CW01_9ASTR</name>
<dbReference type="InterPro" id="IPR036397">
    <property type="entry name" value="RNaseH_sf"/>
</dbReference>
<dbReference type="Proteomes" id="UP001408789">
    <property type="component" value="Unassembled WGS sequence"/>
</dbReference>
<dbReference type="Gene3D" id="2.130.10.10">
    <property type="entry name" value="YVTN repeat-like/Quinoprotein amine dehydrogenase"/>
    <property type="match status" value="1"/>
</dbReference>
<feature type="compositionally biased region" description="Polar residues" evidence="1">
    <location>
        <begin position="158"/>
        <end position="174"/>
    </location>
</feature>
<protein>
    <recommendedName>
        <fullName evidence="2">Integrase catalytic domain-containing protein</fullName>
    </recommendedName>
</protein>
<reference evidence="3 4" key="1">
    <citation type="submission" date="2024-04" db="EMBL/GenBank/DDBJ databases">
        <title>The reference genome of an endangered Asteraceae, Deinandra increscens subsp. villosa, native to the Central Coast of California.</title>
        <authorList>
            <person name="Guilliams M."/>
            <person name="Hasenstab-Lehman K."/>
            <person name="Meyer R."/>
            <person name="Mcevoy S."/>
        </authorList>
    </citation>
    <scope>NUCLEOTIDE SEQUENCE [LARGE SCALE GENOMIC DNA]</scope>
    <source>
        <tissue evidence="3">Leaf</tissue>
    </source>
</reference>
<feature type="compositionally biased region" description="Polar residues" evidence="1">
    <location>
        <begin position="120"/>
        <end position="134"/>
    </location>
</feature>
<sequence>MVERQFNTKLKNVQTDWGGEFRNLSTYFTSLGIVHRRSCPHTSEQNGIVERRHRHVVETGLALLAQSHVPQRFWHYAFDTAVYLINRMPSTSSSLTSPYEPAPASPEEPTAPSDPAPTTVVASSMPITSEPSNLSSTTTSAAPPSTQPSTTRPRPSNLRPNPKQTERYNPSAFQTTTTPTDPVSSPFLPPPTTEPRSFTVANKHIEWRRAMVEEFSALTSNGTWSLVPPVSGANIVDCRWVYRIKRNKTGAPYRYKARLVAKGFTQTPDVDYKETFSPVVKATTIRVVLSLVVSRQWALRQLDVQNAFLKGNLEETIYLKQPQGFVDSTKPDYVCKLHKSLYGLKQAPRVWFTRFSSAMHRLGFTGSKTDPSLFIYHRQATVLYLLVYVDDIILTGNNTAAINFVISQLSSELSLKDMGDLDYFLGLEIIKRDKDILLSQQKYILDILDRAGLSSAKSVPSPMTSSTVLMPDDSPKFSDPAKYRQIVGALQYATLSRPDISFAVNRVCQFMHSPTEHHWSAVKRILRYLLGTSHLGLLIRQNSGSTLHAFADTSWNHLAAFSDADWAGCPVDRRSTGGFAIYLGCNLVSWMARKQKTVSRSSTESEYKAIGDAVVEILWLESLMRELGFVSDSPPVLWCDNLGATYLSSNPVFHARTKHVEIDYHFVREKVAQGGLRVRFIHTDQGNDGKKPLLHLSLYEGSFCDFIGGTVRWNPSNQDEIAYTSSSMHNDELTIFDIEYTRANQVLRKRPPVRVYLSHGFSDIAFFNDGERILASDTSGAISMWDRRESDFPQRVLTTKKSIGSFASIQLLGDQCVYGATKGGLIFIWDLRRLRAGRTAACQSDKEVHSSPLTTIDLESMLQAQGHVRPMIIHSININPSCPYQLGFHIGDGWSGVLDMHNLLVSHVHSPPSPPLLDRWYTKSFTVVPPRKPSWLNEHSIYVAASASSNGLHLIDFYPHPSSPCHVDYEGSRSPGEGVERKQSVFVPLSKRATVCATHPINGTIVAGTMNASLLVISQKSLCKKGDGDDNDDGHS</sequence>
<dbReference type="InterPro" id="IPR036322">
    <property type="entry name" value="WD40_repeat_dom_sf"/>
</dbReference>
<organism evidence="3 4">
    <name type="scientific">Deinandra increscens subsp. villosa</name>
    <dbReference type="NCBI Taxonomy" id="3103831"/>
    <lineage>
        <taxon>Eukaryota</taxon>
        <taxon>Viridiplantae</taxon>
        <taxon>Streptophyta</taxon>
        <taxon>Embryophyta</taxon>
        <taxon>Tracheophyta</taxon>
        <taxon>Spermatophyta</taxon>
        <taxon>Magnoliopsida</taxon>
        <taxon>eudicotyledons</taxon>
        <taxon>Gunneridae</taxon>
        <taxon>Pentapetalae</taxon>
        <taxon>asterids</taxon>
        <taxon>campanulids</taxon>
        <taxon>Asterales</taxon>
        <taxon>Asteraceae</taxon>
        <taxon>Asteroideae</taxon>
        <taxon>Heliantheae alliance</taxon>
        <taxon>Madieae</taxon>
        <taxon>Madiinae</taxon>
        <taxon>Deinandra</taxon>
    </lineage>
</organism>
<proteinExistence type="predicted"/>